<evidence type="ECO:0000313" key="1">
    <source>
        <dbReference type="EMBL" id="CAE0327956.1"/>
    </source>
</evidence>
<proteinExistence type="predicted"/>
<name>A0A7S3IN23_9SPIT</name>
<accession>A0A7S3IN23</accession>
<protein>
    <submittedName>
        <fullName evidence="1">Uncharacterized protein</fullName>
    </submittedName>
</protein>
<organism evidence="1">
    <name type="scientific">Strombidium inclinatum</name>
    <dbReference type="NCBI Taxonomy" id="197538"/>
    <lineage>
        <taxon>Eukaryota</taxon>
        <taxon>Sar</taxon>
        <taxon>Alveolata</taxon>
        <taxon>Ciliophora</taxon>
        <taxon>Intramacronucleata</taxon>
        <taxon>Spirotrichea</taxon>
        <taxon>Oligotrichia</taxon>
        <taxon>Strombidiidae</taxon>
        <taxon>Strombidium</taxon>
    </lineage>
</organism>
<sequence length="226" mass="26206">MTEFYKEKFSKFFEEKMMELKKANFSAWQKTIKSGGLTGMSRDNITAMVNQFIVLLFGDSIMAEDLSAEEQEEITHCVMMIVFSHRYNKGDRFIHEVEQAFDEGSTRNPIDFSIVRDVMYKYSRKAQDRFFSFPIQSFLFASFALSDEGLHFLQKKPDNNDPEKLRRLRIDLAELKNQAVKCLKIQFDQGDAQFSSTIDSVERVQQSVVVGQHLLGHLKKMTKGLL</sequence>
<reference evidence="1" key="1">
    <citation type="submission" date="2021-01" db="EMBL/GenBank/DDBJ databases">
        <authorList>
            <person name="Corre E."/>
            <person name="Pelletier E."/>
            <person name="Niang G."/>
            <person name="Scheremetjew M."/>
            <person name="Finn R."/>
            <person name="Kale V."/>
            <person name="Holt S."/>
            <person name="Cochrane G."/>
            <person name="Meng A."/>
            <person name="Brown T."/>
            <person name="Cohen L."/>
        </authorList>
    </citation>
    <scope>NUCLEOTIDE SEQUENCE</scope>
    <source>
        <strain evidence="1">S3</strain>
    </source>
</reference>
<dbReference type="AlphaFoldDB" id="A0A7S3IN23"/>
<gene>
    <name evidence="1" type="ORF">SINC0208_LOCUS8583</name>
</gene>
<dbReference type="EMBL" id="HBIH01021624">
    <property type="protein sequence ID" value="CAE0327956.1"/>
    <property type="molecule type" value="Transcribed_RNA"/>
</dbReference>